<dbReference type="AlphaFoldDB" id="A0A6C0HEI5"/>
<sequence length="165" mass="20088">MNKEFIQVFYIRLIVQLLIFYSNINPITKIILIFISDNVDSEVYRLKHKDVKLRLVEEYQTVDKINDIIGYILCHDIIYKNKLISSDKFKLLTYLLIYRIIGCFIVYKTKNRALFLLFVDLYKEVFLLFYFIKNKKLFDLLFIAVLFIKLYVEYSFHYNIKKYNV</sequence>
<accession>A0A6C0HEI5</accession>
<feature type="transmembrane region" description="Helical" evidence="1">
    <location>
        <begin position="137"/>
        <end position="156"/>
    </location>
</feature>
<keyword evidence="1" id="KW-1133">Transmembrane helix</keyword>
<organism evidence="2">
    <name type="scientific">viral metagenome</name>
    <dbReference type="NCBI Taxonomy" id="1070528"/>
    <lineage>
        <taxon>unclassified sequences</taxon>
        <taxon>metagenomes</taxon>
        <taxon>organismal metagenomes</taxon>
    </lineage>
</organism>
<feature type="transmembrane region" description="Helical" evidence="1">
    <location>
        <begin position="6"/>
        <end position="24"/>
    </location>
</feature>
<protein>
    <submittedName>
        <fullName evidence="2">Uncharacterized protein</fullName>
    </submittedName>
</protein>
<name>A0A6C0HEI5_9ZZZZ</name>
<keyword evidence="1" id="KW-0472">Membrane</keyword>
<evidence type="ECO:0000313" key="2">
    <source>
        <dbReference type="EMBL" id="QHT78556.1"/>
    </source>
</evidence>
<keyword evidence="1" id="KW-0812">Transmembrane</keyword>
<feature type="transmembrane region" description="Helical" evidence="1">
    <location>
        <begin position="89"/>
        <end position="107"/>
    </location>
</feature>
<reference evidence="2" key="1">
    <citation type="journal article" date="2020" name="Nature">
        <title>Giant virus diversity and host interactions through global metagenomics.</title>
        <authorList>
            <person name="Schulz F."/>
            <person name="Roux S."/>
            <person name="Paez-Espino D."/>
            <person name="Jungbluth S."/>
            <person name="Walsh D.A."/>
            <person name="Denef V.J."/>
            <person name="McMahon K.D."/>
            <person name="Konstantinidis K.T."/>
            <person name="Eloe-Fadrosh E.A."/>
            <person name="Kyrpides N.C."/>
            <person name="Woyke T."/>
        </authorList>
    </citation>
    <scope>NUCLEOTIDE SEQUENCE</scope>
    <source>
        <strain evidence="2">GVMAG-M-3300023179-92</strain>
    </source>
</reference>
<dbReference type="EMBL" id="MN739934">
    <property type="protein sequence ID" value="QHT78556.1"/>
    <property type="molecule type" value="Genomic_DNA"/>
</dbReference>
<feature type="transmembrane region" description="Helical" evidence="1">
    <location>
        <begin position="113"/>
        <end position="132"/>
    </location>
</feature>
<evidence type="ECO:0000256" key="1">
    <source>
        <dbReference type="SAM" id="Phobius"/>
    </source>
</evidence>
<proteinExistence type="predicted"/>